<dbReference type="STRING" id="1267021.FPB0191_01059"/>
<feature type="domain" description="D-isomer specific 2-hydroxyacid dehydrogenase NAD-binding" evidence="6">
    <location>
        <begin position="105"/>
        <end position="284"/>
    </location>
</feature>
<dbReference type="GO" id="GO:0051287">
    <property type="term" value="F:NAD binding"/>
    <property type="evidence" value="ECO:0007669"/>
    <property type="project" value="InterPro"/>
</dbReference>
<evidence type="ECO:0000259" key="5">
    <source>
        <dbReference type="Pfam" id="PF00389"/>
    </source>
</evidence>
<dbReference type="GO" id="GO:0008465">
    <property type="term" value="F:hydroxypyruvate reductase (NADH) activity"/>
    <property type="evidence" value="ECO:0007669"/>
    <property type="project" value="UniProtKB-EC"/>
</dbReference>
<comment type="similarity">
    <text evidence="1 4">Belongs to the D-isomer specific 2-hydroxyacid dehydrogenase family.</text>
</comment>
<dbReference type="InterPro" id="IPR029753">
    <property type="entry name" value="D-isomer_DH_CS"/>
</dbReference>
<dbReference type="Proteomes" id="UP000030901">
    <property type="component" value="Chromosome"/>
</dbReference>
<keyword evidence="2 4" id="KW-0560">Oxidoreductase</keyword>
<reference evidence="7 8" key="1">
    <citation type="journal article" date="2014" name="Appl. Environ. Microbiol.">
        <title>Gut symbionts from distinct hosts exhibit genotoxic activity via divergent colibactin biosynthetic pathways.</title>
        <authorList>
            <person name="Engel P."/>
            <person name="Vizcaino M.I."/>
            <person name="Crawford J.M."/>
        </authorList>
    </citation>
    <scope>NUCLEOTIDE SEQUENCE [LARGE SCALE GENOMIC DNA]</scope>
    <source>
        <strain evidence="7 8">PEB0191</strain>
    </source>
</reference>
<evidence type="ECO:0000313" key="8">
    <source>
        <dbReference type="Proteomes" id="UP000030901"/>
    </source>
</evidence>
<dbReference type="KEGG" id="fpp:FPB0191_01059"/>
<organism evidence="7 8">
    <name type="scientific">Frischella perrara</name>
    <dbReference type="NCBI Taxonomy" id="1267021"/>
    <lineage>
        <taxon>Bacteria</taxon>
        <taxon>Pseudomonadati</taxon>
        <taxon>Pseudomonadota</taxon>
        <taxon>Gammaproteobacteria</taxon>
        <taxon>Orbales</taxon>
        <taxon>Orbaceae</taxon>
        <taxon>Frischella</taxon>
    </lineage>
</organism>
<gene>
    <name evidence="7" type="ORF">FPB0191_01059</name>
</gene>
<dbReference type="Gene3D" id="3.40.50.720">
    <property type="entry name" value="NAD(P)-binding Rossmann-like Domain"/>
    <property type="match status" value="2"/>
</dbReference>
<dbReference type="InterPro" id="IPR050418">
    <property type="entry name" value="D-iso_2-hydroxyacid_DH_PdxB"/>
</dbReference>
<dbReference type="RefSeq" id="WP_039104475.1">
    <property type="nucleotide sequence ID" value="NZ_CP009056.1"/>
</dbReference>
<name>A0A0A7S0C7_FRIPE</name>
<evidence type="ECO:0000259" key="6">
    <source>
        <dbReference type="Pfam" id="PF02826"/>
    </source>
</evidence>
<sequence length="314" mass="34417">MYKIAILDGITIPDISLVLNFPNEISYRESCTDHGVFDVIAGKDIIITNKVRITRDHMVANPELKMIAVASTGFNHIDISAAREFNIVVTNVKSYSTQSVAEHTMMMMLALSHQLFVYNTFIREGKWQKSAFYSISGPDYFELMGKILVIIGKGDTGRAVAKLAKAFGMTVLFSERKGAESCRSGYVPFEEALSLADVLTLHCPLNETTVNLIGSNELEQMKKTALLINVGRGGLANEQSLVNSLRRSDIAGAGFDVLCEEPPKNGSPLLQEDLGNFIITPHLACRSSESFQRLVEGLSDNLNSFVAGHPINVV</sequence>
<evidence type="ECO:0000313" key="7">
    <source>
        <dbReference type="EMBL" id="AJA44883.1"/>
    </source>
</evidence>
<dbReference type="InterPro" id="IPR006140">
    <property type="entry name" value="D-isomer_DH_NAD-bd"/>
</dbReference>
<accession>A0A0A7S0C7</accession>
<feature type="domain" description="D-isomer specific 2-hydroxyacid dehydrogenase catalytic" evidence="5">
    <location>
        <begin position="24"/>
        <end position="312"/>
    </location>
</feature>
<dbReference type="Pfam" id="PF00389">
    <property type="entry name" value="2-Hacid_dh"/>
    <property type="match status" value="1"/>
</dbReference>
<keyword evidence="8" id="KW-1185">Reference proteome</keyword>
<dbReference type="InterPro" id="IPR036291">
    <property type="entry name" value="NAD(P)-bd_dom_sf"/>
</dbReference>
<dbReference type="PANTHER" id="PTHR43761:SF1">
    <property type="entry name" value="D-ISOMER SPECIFIC 2-HYDROXYACID DEHYDROGENASE CATALYTIC DOMAIN-CONTAINING PROTEIN-RELATED"/>
    <property type="match status" value="1"/>
</dbReference>
<evidence type="ECO:0000256" key="1">
    <source>
        <dbReference type="ARBA" id="ARBA00005854"/>
    </source>
</evidence>
<dbReference type="InterPro" id="IPR006139">
    <property type="entry name" value="D-isomer_2_OHA_DH_cat_dom"/>
</dbReference>
<dbReference type="HOGENOM" id="CLU_019796_1_3_6"/>
<dbReference type="SUPFAM" id="SSF52283">
    <property type="entry name" value="Formate/glycerate dehydrogenase catalytic domain-like"/>
    <property type="match status" value="1"/>
</dbReference>
<dbReference type="PROSITE" id="PS00670">
    <property type="entry name" value="D_2_HYDROXYACID_DH_2"/>
    <property type="match status" value="1"/>
</dbReference>
<keyword evidence="3" id="KW-0520">NAD</keyword>
<dbReference type="SUPFAM" id="SSF51735">
    <property type="entry name" value="NAD(P)-binding Rossmann-fold domains"/>
    <property type="match status" value="1"/>
</dbReference>
<proteinExistence type="inferred from homology"/>
<dbReference type="AlphaFoldDB" id="A0A0A7S0C7"/>
<evidence type="ECO:0000256" key="4">
    <source>
        <dbReference type="RuleBase" id="RU003719"/>
    </source>
</evidence>
<dbReference type="CDD" id="cd12162">
    <property type="entry name" value="2-Hacid_dh_4"/>
    <property type="match status" value="1"/>
</dbReference>
<dbReference type="EMBL" id="CP009056">
    <property type="protein sequence ID" value="AJA44883.1"/>
    <property type="molecule type" value="Genomic_DNA"/>
</dbReference>
<dbReference type="Pfam" id="PF02826">
    <property type="entry name" value="2-Hacid_dh_C"/>
    <property type="match status" value="1"/>
</dbReference>
<dbReference type="OrthoDB" id="9805416at2"/>
<dbReference type="PANTHER" id="PTHR43761">
    <property type="entry name" value="D-ISOMER SPECIFIC 2-HYDROXYACID DEHYDROGENASE FAMILY PROTEIN (AFU_ORTHOLOGUE AFUA_1G13630)"/>
    <property type="match status" value="1"/>
</dbReference>
<evidence type="ECO:0000256" key="3">
    <source>
        <dbReference type="ARBA" id="ARBA00023027"/>
    </source>
</evidence>
<dbReference type="EC" id="1.1.1.29" evidence="7"/>
<evidence type="ECO:0000256" key="2">
    <source>
        <dbReference type="ARBA" id="ARBA00023002"/>
    </source>
</evidence>
<protein>
    <submittedName>
        <fullName evidence="7">Lactate dehydrogenase</fullName>
        <ecNumber evidence="7">1.1.1.29</ecNumber>
    </submittedName>
</protein>